<reference evidence="3 5" key="2">
    <citation type="submission" date="2018-10" db="EMBL/GenBank/DDBJ databases">
        <title>Complete genome sequence of Pseudomonas pelagia strain Kongs-67.</title>
        <authorList>
            <person name="Sinha R.K."/>
            <person name="Krishnan K."/>
        </authorList>
    </citation>
    <scope>NUCLEOTIDE SEQUENCE [LARGE SCALE GENOMIC DNA]</scope>
    <source>
        <strain evidence="3 5">Kongs-67</strain>
    </source>
</reference>
<dbReference type="Proteomes" id="UP000344571">
    <property type="component" value="Chromosome"/>
</dbReference>
<feature type="compositionally biased region" description="Basic residues" evidence="1">
    <location>
        <begin position="148"/>
        <end position="162"/>
    </location>
</feature>
<dbReference type="EMBL" id="NWMT01000070">
    <property type="protein sequence ID" value="PCD00097.1"/>
    <property type="molecule type" value="Genomic_DNA"/>
</dbReference>
<feature type="compositionally biased region" description="Low complexity" evidence="1">
    <location>
        <begin position="87"/>
        <end position="98"/>
    </location>
</feature>
<sequence length="172" mass="18939">MKDSKPSKQAAKVTTPLHLLQTLTRTLNEHLGEACQQAEKDARKALEKLNRQHEKLLEKIAEAEEKLGSRQANGNDAKSLEKSQTKLSALQQALSELQTSRTAAEDYTRQLQNDIQQTLRIGKGLERIEGQAAQAIEKRGKPPAPARVRNRKPGNTARRKKPATADSASASS</sequence>
<evidence type="ECO:0000313" key="2">
    <source>
        <dbReference type="EMBL" id="PCD00097.1"/>
    </source>
</evidence>
<gene>
    <name evidence="2" type="ORF">CO192_07075</name>
    <name evidence="3" type="ORF">EAO82_20685</name>
</gene>
<accession>A0AA91Z6P2</accession>
<evidence type="ECO:0000256" key="1">
    <source>
        <dbReference type="SAM" id="MobiDB-lite"/>
    </source>
</evidence>
<evidence type="ECO:0000313" key="4">
    <source>
        <dbReference type="Proteomes" id="UP000243750"/>
    </source>
</evidence>
<evidence type="ECO:0000313" key="3">
    <source>
        <dbReference type="EMBL" id="QFY58556.1"/>
    </source>
</evidence>
<evidence type="ECO:0000313" key="5">
    <source>
        <dbReference type="Proteomes" id="UP000344571"/>
    </source>
</evidence>
<proteinExistence type="predicted"/>
<keyword evidence="5" id="KW-1185">Reference proteome</keyword>
<name>A0AA91Z6P2_9GAMM</name>
<protein>
    <submittedName>
        <fullName evidence="2">Uncharacterized protein</fullName>
    </submittedName>
</protein>
<dbReference type="RefSeq" id="WP_096345919.1">
    <property type="nucleotide sequence ID" value="NZ_CP033116.1"/>
</dbReference>
<dbReference type="EMBL" id="CP033116">
    <property type="protein sequence ID" value="QFY58556.1"/>
    <property type="molecule type" value="Genomic_DNA"/>
</dbReference>
<dbReference type="Gene3D" id="1.20.58.60">
    <property type="match status" value="1"/>
</dbReference>
<reference evidence="2 4" key="1">
    <citation type="submission" date="2017-09" db="EMBL/GenBank/DDBJ databases">
        <title>Bacterial and phytoplankton interrelationship in Kongsfjorden, an Arctic fjord.</title>
        <authorList>
            <person name="Sinha R."/>
            <person name="Krishnan K."/>
        </authorList>
    </citation>
    <scope>NUCLEOTIDE SEQUENCE [LARGE SCALE GENOMIC DNA]</scope>
    <source>
        <strain evidence="2 4">58</strain>
    </source>
</reference>
<organism evidence="2 4">
    <name type="scientific">Halopseudomonas pelagia</name>
    <dbReference type="NCBI Taxonomy" id="553151"/>
    <lineage>
        <taxon>Bacteria</taxon>
        <taxon>Pseudomonadati</taxon>
        <taxon>Pseudomonadota</taxon>
        <taxon>Gammaproteobacteria</taxon>
        <taxon>Pseudomonadales</taxon>
        <taxon>Pseudomonadaceae</taxon>
        <taxon>Halopseudomonas</taxon>
    </lineage>
</organism>
<feature type="region of interest" description="Disordered" evidence="1">
    <location>
        <begin position="132"/>
        <end position="172"/>
    </location>
</feature>
<feature type="region of interest" description="Disordered" evidence="1">
    <location>
        <begin position="66"/>
        <end position="102"/>
    </location>
</feature>
<dbReference type="Proteomes" id="UP000243750">
    <property type="component" value="Unassembled WGS sequence"/>
</dbReference>
<dbReference type="AlphaFoldDB" id="A0AA91Z6P2"/>